<reference evidence="2 3" key="1">
    <citation type="submission" date="2016-11" db="EMBL/GenBank/DDBJ databases">
        <authorList>
            <person name="Jaros S."/>
            <person name="Januszkiewicz K."/>
            <person name="Wedrychowicz H."/>
        </authorList>
    </citation>
    <scope>NUCLEOTIDE SEQUENCE [LARGE SCALE GENOMIC DNA]</scope>
    <source>
        <strain evidence="2 3">KHT3</strain>
    </source>
</reference>
<evidence type="ECO:0000313" key="2">
    <source>
        <dbReference type="EMBL" id="SHL22553.1"/>
    </source>
</evidence>
<name>A0A1M6YWS6_XYLRU</name>
<dbReference type="AlphaFoldDB" id="A0A1M6YWS6"/>
<feature type="region of interest" description="Disordered" evidence="1">
    <location>
        <begin position="83"/>
        <end position="102"/>
    </location>
</feature>
<evidence type="ECO:0000256" key="1">
    <source>
        <dbReference type="SAM" id="MobiDB-lite"/>
    </source>
</evidence>
<proteinExistence type="predicted"/>
<dbReference type="PROSITE" id="PS51257">
    <property type="entry name" value="PROKAR_LIPOPROTEIN"/>
    <property type="match status" value="1"/>
</dbReference>
<dbReference type="OrthoDB" id="1081409at2"/>
<organism evidence="2 3">
    <name type="scientific">Xylanibacter ruminicola</name>
    <name type="common">Prevotella ruminicola</name>
    <dbReference type="NCBI Taxonomy" id="839"/>
    <lineage>
        <taxon>Bacteria</taxon>
        <taxon>Pseudomonadati</taxon>
        <taxon>Bacteroidota</taxon>
        <taxon>Bacteroidia</taxon>
        <taxon>Bacteroidales</taxon>
        <taxon>Prevotellaceae</taxon>
        <taxon>Xylanibacter</taxon>
    </lineage>
</organism>
<sequence>MSKYHFIAVSLVVLLLAACRGRSQQPTPIVEENIEYRPLVTDSAAIDSINNAGMVDNDAALEMPNIPKDKNIDMGATDDEVMDIMSGAGDGDLTKEADPMKE</sequence>
<dbReference type="EMBL" id="FRBD01000034">
    <property type="protein sequence ID" value="SHL22553.1"/>
    <property type="molecule type" value="Genomic_DNA"/>
</dbReference>
<dbReference type="RefSeq" id="WP_073211536.1">
    <property type="nucleotide sequence ID" value="NZ_FRBD01000034.1"/>
</dbReference>
<evidence type="ECO:0000313" key="3">
    <source>
        <dbReference type="Proteomes" id="UP000184130"/>
    </source>
</evidence>
<accession>A0A1M6YWS6</accession>
<gene>
    <name evidence="2" type="ORF">SAMN05216463_1347</name>
</gene>
<feature type="compositionally biased region" description="Basic and acidic residues" evidence="1">
    <location>
        <begin position="92"/>
        <end position="102"/>
    </location>
</feature>
<dbReference type="Proteomes" id="UP000184130">
    <property type="component" value="Unassembled WGS sequence"/>
</dbReference>
<evidence type="ECO:0008006" key="4">
    <source>
        <dbReference type="Google" id="ProtNLM"/>
    </source>
</evidence>
<protein>
    <recommendedName>
        <fullName evidence="4">Lipoprotein</fullName>
    </recommendedName>
</protein>